<reference evidence="1" key="1">
    <citation type="journal article" date="2014" name="Front. Microbiol.">
        <title>High frequency of phylogenetically diverse reductive dehalogenase-homologous genes in deep subseafloor sedimentary metagenomes.</title>
        <authorList>
            <person name="Kawai M."/>
            <person name="Futagami T."/>
            <person name="Toyoda A."/>
            <person name="Takaki Y."/>
            <person name="Nishi S."/>
            <person name="Hori S."/>
            <person name="Arai W."/>
            <person name="Tsubouchi T."/>
            <person name="Morono Y."/>
            <person name="Uchiyama I."/>
            <person name="Ito T."/>
            <person name="Fujiyama A."/>
            <person name="Inagaki F."/>
            <person name="Takami H."/>
        </authorList>
    </citation>
    <scope>NUCLEOTIDE SEQUENCE</scope>
    <source>
        <strain evidence="1">Expedition CK06-06</strain>
    </source>
</reference>
<feature type="non-terminal residue" evidence="1">
    <location>
        <position position="63"/>
    </location>
</feature>
<accession>X1FCT2</accession>
<proteinExistence type="predicted"/>
<gene>
    <name evidence="1" type="ORF">S03H2_05608</name>
</gene>
<name>X1FCT2_9ZZZZ</name>
<dbReference type="AlphaFoldDB" id="X1FCT2"/>
<comment type="caution">
    <text evidence="1">The sequence shown here is derived from an EMBL/GenBank/DDBJ whole genome shotgun (WGS) entry which is preliminary data.</text>
</comment>
<evidence type="ECO:0000313" key="1">
    <source>
        <dbReference type="EMBL" id="GAH27214.1"/>
    </source>
</evidence>
<sequence>MKWRIRINLLLVFVCIFTSVFSWMSVRKTPANEVKELQPVEIREYEGEKLSSSKTGFRENSIR</sequence>
<protein>
    <submittedName>
        <fullName evidence="1">Uncharacterized protein</fullName>
    </submittedName>
</protein>
<organism evidence="1">
    <name type="scientific">marine sediment metagenome</name>
    <dbReference type="NCBI Taxonomy" id="412755"/>
    <lineage>
        <taxon>unclassified sequences</taxon>
        <taxon>metagenomes</taxon>
        <taxon>ecological metagenomes</taxon>
    </lineage>
</organism>
<dbReference type="EMBL" id="BARU01002359">
    <property type="protein sequence ID" value="GAH27214.1"/>
    <property type="molecule type" value="Genomic_DNA"/>
</dbReference>